<keyword evidence="3" id="KW-1185">Reference proteome</keyword>
<feature type="region of interest" description="Disordered" evidence="1">
    <location>
        <begin position="181"/>
        <end position="204"/>
    </location>
</feature>
<dbReference type="Proteomes" id="UP001597319">
    <property type="component" value="Unassembled WGS sequence"/>
</dbReference>
<comment type="caution">
    <text evidence="2">The sequence shown here is derived from an EMBL/GenBank/DDBJ whole genome shotgun (WGS) entry which is preliminary data.</text>
</comment>
<dbReference type="RefSeq" id="WP_378295207.1">
    <property type="nucleotide sequence ID" value="NZ_JBHULE010000035.1"/>
</dbReference>
<evidence type="ECO:0008006" key="4">
    <source>
        <dbReference type="Google" id="ProtNLM"/>
    </source>
</evidence>
<accession>A0ABW5LKK7</accession>
<organism evidence="2 3">
    <name type="scientific">Aquimarina rubra</name>
    <dbReference type="NCBI Taxonomy" id="1920033"/>
    <lineage>
        <taxon>Bacteria</taxon>
        <taxon>Pseudomonadati</taxon>
        <taxon>Bacteroidota</taxon>
        <taxon>Flavobacteriia</taxon>
        <taxon>Flavobacteriales</taxon>
        <taxon>Flavobacteriaceae</taxon>
        <taxon>Aquimarina</taxon>
    </lineage>
</organism>
<protein>
    <recommendedName>
        <fullName evidence="4">Lipoprotein</fullName>
    </recommendedName>
</protein>
<gene>
    <name evidence="2" type="ORF">ACFSR1_22125</name>
</gene>
<reference evidence="3" key="1">
    <citation type="journal article" date="2019" name="Int. J. Syst. Evol. Microbiol.">
        <title>The Global Catalogue of Microorganisms (GCM) 10K type strain sequencing project: providing services to taxonomists for standard genome sequencing and annotation.</title>
        <authorList>
            <consortium name="The Broad Institute Genomics Platform"/>
            <consortium name="The Broad Institute Genome Sequencing Center for Infectious Disease"/>
            <person name="Wu L."/>
            <person name="Ma J."/>
        </authorList>
    </citation>
    <scope>NUCLEOTIDE SEQUENCE [LARGE SCALE GENOMIC DNA]</scope>
    <source>
        <strain evidence="3">KCTC 52274</strain>
    </source>
</reference>
<evidence type="ECO:0000313" key="2">
    <source>
        <dbReference type="EMBL" id="MFD2565392.1"/>
    </source>
</evidence>
<dbReference type="EMBL" id="JBHULE010000035">
    <property type="protein sequence ID" value="MFD2565392.1"/>
    <property type="molecule type" value="Genomic_DNA"/>
</dbReference>
<feature type="compositionally biased region" description="Acidic residues" evidence="1">
    <location>
        <begin position="181"/>
        <end position="193"/>
    </location>
</feature>
<evidence type="ECO:0000256" key="1">
    <source>
        <dbReference type="SAM" id="MobiDB-lite"/>
    </source>
</evidence>
<dbReference type="PROSITE" id="PS51257">
    <property type="entry name" value="PROKAR_LIPOPROTEIN"/>
    <property type="match status" value="1"/>
</dbReference>
<evidence type="ECO:0000313" key="3">
    <source>
        <dbReference type="Proteomes" id="UP001597319"/>
    </source>
</evidence>
<name>A0ABW5LKK7_9FLAO</name>
<proteinExistence type="predicted"/>
<sequence length="239" mass="26423">MTNYFKIKITSVLSLIFISLTTLFLSSCENEALNSFDETKEIETGINIKSLTVSENGEVLPFSMDLMAGQHHLAGTVEVTADETNLYVTYKTNCSQEDETESRLNTSTNTGSWTLKATHLYVGNCEDLPTTKKGNPKIGKFPYKTEHGDGVSEFTYTIPLADIGTCFCLAAHAEVDCGDCEDEDNDDDTDDEDTKTTKSDNDDYCGEETAWAAGNDFPGNSWAMFTEFCIEDDQDDEDS</sequence>